<dbReference type="Gene3D" id="3.30.160.60">
    <property type="entry name" value="Classic Zinc Finger"/>
    <property type="match status" value="1"/>
</dbReference>
<dbReference type="Proteomes" id="UP000002497">
    <property type="component" value="Unassembled WGS sequence"/>
</dbReference>
<dbReference type="OrthoDB" id="2687452at2759"/>
<organism evidence="3">
    <name type="scientific">Coccidioides posadasii (strain RMSCC 757 / Silveira)</name>
    <name type="common">Valley fever fungus</name>
    <dbReference type="NCBI Taxonomy" id="443226"/>
    <lineage>
        <taxon>Eukaryota</taxon>
        <taxon>Fungi</taxon>
        <taxon>Dikarya</taxon>
        <taxon>Ascomycota</taxon>
        <taxon>Pezizomycotina</taxon>
        <taxon>Eurotiomycetes</taxon>
        <taxon>Eurotiomycetidae</taxon>
        <taxon>Onygenales</taxon>
        <taxon>Onygenaceae</taxon>
        <taxon>Coccidioides</taxon>
    </lineage>
</organism>
<evidence type="ECO:0000313" key="3">
    <source>
        <dbReference type="Proteomes" id="UP000002497"/>
    </source>
</evidence>
<dbReference type="AlphaFoldDB" id="E9D7I4"/>
<feature type="region of interest" description="Disordered" evidence="1">
    <location>
        <begin position="1"/>
        <end position="79"/>
    </location>
</feature>
<accession>E9D7I4</accession>
<dbReference type="InterPro" id="IPR013087">
    <property type="entry name" value="Znf_C2H2_type"/>
</dbReference>
<sequence length="213" mass="24119">MSYSYSQHHTQYSQSNPRSRPSVTHAVSASSMQYQDYISPAMSQYPRSSMSSHDRSPAPAMSYSVSSDSNCSRHTTSSTSSAYYHADSNASYSHSQTSYQHHYGSSPQDIEPTSPQAKRSTSRSSRQDSQPRSSPRYICVHPGCESSFSRPADLSRHQVSVHFRDGVMLDCPKPRCTRKGDQGFSRQDHLIEHLRQFHCMKLAKRTSKSQRRE</sequence>
<feature type="compositionally biased region" description="Polar residues" evidence="1">
    <location>
        <begin position="107"/>
        <end position="118"/>
    </location>
</feature>
<dbReference type="OMA" id="QRFICLY"/>
<reference evidence="3" key="2">
    <citation type="submission" date="2010-03" db="EMBL/GenBank/DDBJ databases">
        <title>The genome sequence of Coccidioides posadasii strain Silveira.</title>
        <authorList>
            <consortium name="The Broad Institute Genome Sequencing Center for Infectious Disease"/>
            <person name="Neafsey D."/>
            <person name="Orbach M."/>
            <person name="Henn M.R."/>
            <person name="Cole G.T."/>
            <person name="Galgiani J."/>
            <person name="Gardner M.J."/>
            <person name="Kirkland T.N."/>
            <person name="Taylor J.W."/>
            <person name="Young S.K."/>
            <person name="Zeng Q."/>
            <person name="Koehrsen M."/>
            <person name="Alvarado L."/>
            <person name="Berlin A."/>
            <person name="Borenstein D."/>
            <person name="Chapman S.B."/>
            <person name="Chen Z."/>
            <person name="Engels R."/>
            <person name="Freedman E."/>
            <person name="Gellesch M."/>
            <person name="Goldberg J."/>
            <person name="Griggs A."/>
            <person name="Gujja S."/>
            <person name="Heilman E."/>
            <person name="Heiman D."/>
            <person name="Howarth C."/>
            <person name="Jen D."/>
            <person name="Larson L."/>
            <person name="Mehta T."/>
            <person name="Neiman D."/>
            <person name="Park D."/>
            <person name="Pearson M."/>
            <person name="Richards J."/>
            <person name="Roberts A."/>
            <person name="Saif S."/>
            <person name="Shea T."/>
            <person name="Shenoy N."/>
            <person name="Sisk P."/>
            <person name="Stolte C."/>
            <person name="Sykes S."/>
            <person name="Walk T."/>
            <person name="White J."/>
            <person name="Yandava C."/>
            <person name="Haas B."/>
            <person name="Nusbaum C."/>
            <person name="Birren B."/>
        </authorList>
    </citation>
    <scope>NUCLEOTIDE SEQUENCE [LARGE SCALE GENOMIC DNA]</scope>
    <source>
        <strain evidence="3">RMSCC 757 / Silveira</strain>
    </source>
</reference>
<gene>
    <name evidence="2" type="ORF">CPSG_05786</name>
</gene>
<feature type="compositionally biased region" description="Low complexity" evidence="1">
    <location>
        <begin position="1"/>
        <end position="15"/>
    </location>
</feature>
<protein>
    <submittedName>
        <fullName evidence="2">Predicted protein</fullName>
    </submittedName>
</protein>
<dbReference type="STRING" id="443226.E9D7I4"/>
<dbReference type="VEuPathDB" id="FungiDB:CPSG_05786"/>
<feature type="compositionally biased region" description="Polar residues" evidence="1">
    <location>
        <begin position="16"/>
        <end position="51"/>
    </location>
</feature>
<evidence type="ECO:0000256" key="1">
    <source>
        <dbReference type="SAM" id="MobiDB-lite"/>
    </source>
</evidence>
<feature type="compositionally biased region" description="Low complexity" evidence="1">
    <location>
        <begin position="93"/>
        <end position="106"/>
    </location>
</feature>
<evidence type="ECO:0000313" key="2">
    <source>
        <dbReference type="EMBL" id="EFW17343.1"/>
    </source>
</evidence>
<feature type="region of interest" description="Disordered" evidence="1">
    <location>
        <begin position="93"/>
        <end position="137"/>
    </location>
</feature>
<keyword evidence="3" id="KW-1185">Reference proteome</keyword>
<feature type="compositionally biased region" description="Low complexity" evidence="1">
    <location>
        <begin position="122"/>
        <end position="136"/>
    </location>
</feature>
<reference evidence="3" key="1">
    <citation type="journal article" date="2010" name="Genome Res.">
        <title>Population genomic sequencing of Coccidioides fungi reveals recent hybridization and transposon control.</title>
        <authorList>
            <person name="Neafsey D.E."/>
            <person name="Barker B.M."/>
            <person name="Sharpton T.J."/>
            <person name="Stajich J.E."/>
            <person name="Park D.J."/>
            <person name="Whiston E."/>
            <person name="Hung C.-Y."/>
            <person name="McMahan C."/>
            <person name="White J."/>
            <person name="Sykes S."/>
            <person name="Heiman D."/>
            <person name="Young S."/>
            <person name="Zeng Q."/>
            <person name="Abouelleil A."/>
            <person name="Aftuck L."/>
            <person name="Bessette D."/>
            <person name="Brown A."/>
            <person name="FitzGerald M."/>
            <person name="Lui A."/>
            <person name="Macdonald J.P."/>
            <person name="Priest M."/>
            <person name="Orbach M.J."/>
            <person name="Galgiani J.N."/>
            <person name="Kirkland T.N."/>
            <person name="Cole G.T."/>
            <person name="Birren B.W."/>
            <person name="Henn M.R."/>
            <person name="Taylor J.W."/>
            <person name="Rounsley S.D."/>
        </authorList>
    </citation>
    <scope>NUCLEOTIDE SEQUENCE [LARGE SCALE GENOMIC DNA]</scope>
    <source>
        <strain evidence="3">RMSCC 757 / Silveira</strain>
    </source>
</reference>
<dbReference type="HOGENOM" id="CLU_1320673_0_0_1"/>
<proteinExistence type="predicted"/>
<dbReference type="EMBL" id="GL636494">
    <property type="protein sequence ID" value="EFW17343.1"/>
    <property type="molecule type" value="Genomic_DNA"/>
</dbReference>
<dbReference type="SMART" id="SM00355">
    <property type="entry name" value="ZnF_C2H2"/>
    <property type="match status" value="2"/>
</dbReference>
<dbReference type="PROSITE" id="PS50157">
    <property type="entry name" value="ZINC_FINGER_C2H2_2"/>
    <property type="match status" value="1"/>
</dbReference>
<name>E9D7I4_COCPS</name>
<dbReference type="PROSITE" id="PS00028">
    <property type="entry name" value="ZINC_FINGER_C2H2_1"/>
    <property type="match status" value="1"/>
</dbReference>
<feature type="compositionally biased region" description="Polar residues" evidence="1">
    <location>
        <begin position="63"/>
        <end position="74"/>
    </location>
</feature>
<dbReference type="VEuPathDB" id="FungiDB:D8B26_000078"/>